<sequence length="187" mass="21008">MNESEFERLVRLNPVNAAMLERLPDLGVQQVHLVAGALFGTVWNVQSGQPPEAQIRDYDVFYWDDDPSYEAEDAVIRRAEVLFGDLKVTVEIRNQARVHLWFNGKFGQDRPPLKSVREGIDQFLVECTCVGIDAFGDVYAPYGLDDLAAGILRPNPHNHTPGLCGAKIADYQRRWPWLQAAGSVQIS</sequence>
<comment type="caution">
    <text evidence="1">The sequence shown here is derived from an EMBL/GenBank/DDBJ whole genome shotgun (WGS) entry which is preliminary data.</text>
</comment>
<evidence type="ECO:0008006" key="3">
    <source>
        <dbReference type="Google" id="ProtNLM"/>
    </source>
</evidence>
<keyword evidence="2" id="KW-1185">Reference proteome</keyword>
<proteinExistence type="predicted"/>
<accession>A0A7W8JSI0</accession>
<protein>
    <recommendedName>
        <fullName evidence="3">Nucleotidyltransferase family protein</fullName>
    </recommendedName>
</protein>
<evidence type="ECO:0000313" key="2">
    <source>
        <dbReference type="Proteomes" id="UP000552709"/>
    </source>
</evidence>
<dbReference type="RefSeq" id="WP_184129273.1">
    <property type="nucleotide sequence ID" value="NZ_JACHFL010000003.1"/>
</dbReference>
<evidence type="ECO:0000313" key="1">
    <source>
        <dbReference type="EMBL" id="MBB5362407.1"/>
    </source>
</evidence>
<reference evidence="1 2" key="1">
    <citation type="submission" date="2020-08" db="EMBL/GenBank/DDBJ databases">
        <title>Genomic Encyclopedia of Type Strains, Phase IV (KMG-IV): sequencing the most valuable type-strain genomes for metagenomic binning, comparative biology and taxonomic classification.</title>
        <authorList>
            <person name="Goeker M."/>
        </authorList>
    </citation>
    <scope>NUCLEOTIDE SEQUENCE [LARGE SCALE GENOMIC DNA]</scope>
    <source>
        <strain evidence="1 2">DSM 27939</strain>
    </source>
</reference>
<gene>
    <name evidence="1" type="ORF">HNQ08_001502</name>
</gene>
<dbReference type="EMBL" id="JACHFL010000003">
    <property type="protein sequence ID" value="MBB5362407.1"/>
    <property type="molecule type" value="Genomic_DNA"/>
</dbReference>
<organism evidence="1 2">
    <name type="scientific">Deinococcus humi</name>
    <dbReference type="NCBI Taxonomy" id="662880"/>
    <lineage>
        <taxon>Bacteria</taxon>
        <taxon>Thermotogati</taxon>
        <taxon>Deinococcota</taxon>
        <taxon>Deinococci</taxon>
        <taxon>Deinococcales</taxon>
        <taxon>Deinococcaceae</taxon>
        <taxon>Deinococcus</taxon>
    </lineage>
</organism>
<name>A0A7W8JSI0_9DEIO</name>
<dbReference type="Proteomes" id="UP000552709">
    <property type="component" value="Unassembled WGS sequence"/>
</dbReference>
<dbReference type="PANTHER" id="PTHR39166:SF1">
    <property type="entry name" value="BLL1166 PROTEIN"/>
    <property type="match status" value="1"/>
</dbReference>
<dbReference type="PANTHER" id="PTHR39166">
    <property type="entry name" value="BLL1166 PROTEIN"/>
    <property type="match status" value="1"/>
</dbReference>
<dbReference type="Pfam" id="PF06042">
    <property type="entry name" value="NTP_transf_6"/>
    <property type="match status" value="1"/>
</dbReference>
<dbReference type="AlphaFoldDB" id="A0A7W8JSI0"/>
<dbReference type="InterPro" id="IPR009267">
    <property type="entry name" value="NTP_transf_6"/>
</dbReference>